<sequence length="361" mass="42092">MATCFDPVPPSKRQFDVRFPAGRPPRHSISHRPPRVQSNRTELKVKNTNEINSRQFLSSTYRSFCDPCEDNLEWQSSQQKTRRRHSSRRTNKENESCTERTNDRPRKHRRERIRSRTHDGYNSDSTLMPNKKQIFLSTFKSNDNEFESALLFTLREKSRSTQNLAEMKKNIVISPRLKPATIPTDLVIEKFDKGNLKRCVTFSEGNKSDVPESPKKSKYSVLKFELPRLTFEQMKNAPNTIHPKRLYSTTQYQDLHLTVFYGDECINPPVPENQERRNLGGKNNPKRLSYAYSGSLRRNKVLRGSIKGRLFRSQSDGNLDSSSDTIGTEKGDDRDAANSRKYLRVLNRSWRNLLTCKFTYF</sequence>
<evidence type="ECO:0000256" key="1">
    <source>
        <dbReference type="SAM" id="MobiDB-lite"/>
    </source>
</evidence>
<proteinExistence type="predicted"/>
<organism evidence="2 3">
    <name type="scientific">Polyplax serrata</name>
    <name type="common">Common mouse louse</name>
    <dbReference type="NCBI Taxonomy" id="468196"/>
    <lineage>
        <taxon>Eukaryota</taxon>
        <taxon>Metazoa</taxon>
        <taxon>Ecdysozoa</taxon>
        <taxon>Arthropoda</taxon>
        <taxon>Hexapoda</taxon>
        <taxon>Insecta</taxon>
        <taxon>Pterygota</taxon>
        <taxon>Neoptera</taxon>
        <taxon>Paraneoptera</taxon>
        <taxon>Psocodea</taxon>
        <taxon>Troctomorpha</taxon>
        <taxon>Phthiraptera</taxon>
        <taxon>Anoplura</taxon>
        <taxon>Polyplacidae</taxon>
        <taxon>Polyplax</taxon>
    </lineage>
</organism>
<gene>
    <name evidence="2" type="ORF">RUM43_004795</name>
</gene>
<comment type="caution">
    <text evidence="2">The sequence shown here is derived from an EMBL/GenBank/DDBJ whole genome shotgun (WGS) entry which is preliminary data.</text>
</comment>
<name>A0AAN8SB89_POLSC</name>
<feature type="compositionally biased region" description="Basic residues" evidence="1">
    <location>
        <begin position="80"/>
        <end position="89"/>
    </location>
</feature>
<dbReference type="Proteomes" id="UP001372834">
    <property type="component" value="Unassembled WGS sequence"/>
</dbReference>
<protein>
    <submittedName>
        <fullName evidence="2">Uncharacterized protein</fullName>
    </submittedName>
</protein>
<accession>A0AAN8SB89</accession>
<feature type="compositionally biased region" description="Basic residues" evidence="1">
    <location>
        <begin position="24"/>
        <end position="34"/>
    </location>
</feature>
<dbReference type="EMBL" id="JAWJWE010000002">
    <property type="protein sequence ID" value="KAK6643290.1"/>
    <property type="molecule type" value="Genomic_DNA"/>
</dbReference>
<feature type="region of interest" description="Disordered" evidence="1">
    <location>
        <begin position="75"/>
        <end position="126"/>
    </location>
</feature>
<reference evidence="2 3" key="1">
    <citation type="submission" date="2023-10" db="EMBL/GenBank/DDBJ databases">
        <title>Genomes of two closely related lineages of the louse Polyplax serrata with different host specificities.</title>
        <authorList>
            <person name="Martinu J."/>
            <person name="Tarabai H."/>
            <person name="Stefka J."/>
            <person name="Hypsa V."/>
        </authorList>
    </citation>
    <scope>NUCLEOTIDE SEQUENCE [LARGE SCALE GENOMIC DNA]</scope>
    <source>
        <strain evidence="2">HR10_N</strain>
    </source>
</reference>
<feature type="compositionally biased region" description="Polar residues" evidence="1">
    <location>
        <begin position="313"/>
        <end position="326"/>
    </location>
</feature>
<evidence type="ECO:0000313" key="3">
    <source>
        <dbReference type="Proteomes" id="UP001372834"/>
    </source>
</evidence>
<dbReference type="AlphaFoldDB" id="A0AAN8SB89"/>
<feature type="region of interest" description="Disordered" evidence="1">
    <location>
        <begin position="313"/>
        <end position="334"/>
    </location>
</feature>
<feature type="region of interest" description="Disordered" evidence="1">
    <location>
        <begin position="1"/>
        <end position="47"/>
    </location>
</feature>
<evidence type="ECO:0000313" key="2">
    <source>
        <dbReference type="EMBL" id="KAK6643290.1"/>
    </source>
</evidence>
<feature type="compositionally biased region" description="Basic and acidic residues" evidence="1">
    <location>
        <begin position="90"/>
        <end position="104"/>
    </location>
</feature>